<keyword evidence="7" id="KW-0496">Mitochondrion</keyword>
<evidence type="ECO:0000313" key="12">
    <source>
        <dbReference type="EMBL" id="ODQ69683.1"/>
    </source>
</evidence>
<organism evidence="12 13">
    <name type="scientific">Lipomyces starkeyi NRRL Y-11557</name>
    <dbReference type="NCBI Taxonomy" id="675824"/>
    <lineage>
        <taxon>Eukaryota</taxon>
        <taxon>Fungi</taxon>
        <taxon>Dikarya</taxon>
        <taxon>Ascomycota</taxon>
        <taxon>Saccharomycotina</taxon>
        <taxon>Lipomycetes</taxon>
        <taxon>Lipomycetales</taxon>
        <taxon>Lipomycetaceae</taxon>
        <taxon>Lipomyces</taxon>
    </lineage>
</organism>
<proteinExistence type="inferred from homology"/>
<evidence type="ECO:0000259" key="11">
    <source>
        <dbReference type="Pfam" id="PF02096"/>
    </source>
</evidence>
<dbReference type="OrthoDB" id="2148490at2759"/>
<evidence type="ECO:0000256" key="5">
    <source>
        <dbReference type="ARBA" id="ARBA00022946"/>
    </source>
</evidence>
<evidence type="ECO:0000256" key="10">
    <source>
        <dbReference type="SAM" id="Phobius"/>
    </source>
</evidence>
<accession>A0A1E3PW74</accession>
<dbReference type="CDD" id="cd20069">
    <property type="entry name" value="5TM_Oxa1-like"/>
    <property type="match status" value="1"/>
</dbReference>
<feature type="transmembrane region" description="Helical" evidence="10">
    <location>
        <begin position="323"/>
        <end position="339"/>
    </location>
</feature>
<name>A0A1E3PW74_LIPST</name>
<feature type="transmembrane region" description="Helical" evidence="10">
    <location>
        <begin position="246"/>
        <end position="265"/>
    </location>
</feature>
<dbReference type="InterPro" id="IPR001708">
    <property type="entry name" value="YidC/ALB3/OXA1/COX18"/>
</dbReference>
<dbReference type="GO" id="GO:0005743">
    <property type="term" value="C:mitochondrial inner membrane"/>
    <property type="evidence" value="ECO:0007669"/>
    <property type="project" value="UniProtKB-SubCell"/>
</dbReference>
<evidence type="ECO:0000256" key="1">
    <source>
        <dbReference type="ARBA" id="ARBA00004448"/>
    </source>
</evidence>
<evidence type="ECO:0000256" key="2">
    <source>
        <dbReference type="ARBA" id="ARBA00009877"/>
    </source>
</evidence>
<evidence type="ECO:0000256" key="6">
    <source>
        <dbReference type="ARBA" id="ARBA00022989"/>
    </source>
</evidence>
<dbReference type="Pfam" id="PF02096">
    <property type="entry name" value="60KD_IMP"/>
    <property type="match status" value="1"/>
</dbReference>
<keyword evidence="13" id="KW-1185">Reference proteome</keyword>
<gene>
    <name evidence="12" type="ORF">LIPSTDRAFT_179057</name>
</gene>
<dbReference type="PANTHER" id="PTHR12428">
    <property type="entry name" value="OXA1"/>
    <property type="match status" value="1"/>
</dbReference>
<evidence type="ECO:0000256" key="8">
    <source>
        <dbReference type="ARBA" id="ARBA00023136"/>
    </source>
</evidence>
<evidence type="ECO:0000256" key="9">
    <source>
        <dbReference type="RuleBase" id="RU003945"/>
    </source>
</evidence>
<protein>
    <recommendedName>
        <fullName evidence="11">Membrane insertase YidC/Oxa/ALB C-terminal domain-containing protein</fullName>
    </recommendedName>
</protein>
<dbReference type="Proteomes" id="UP000094385">
    <property type="component" value="Unassembled WGS sequence"/>
</dbReference>
<keyword evidence="6 10" id="KW-1133">Transmembrane helix</keyword>
<comment type="similarity">
    <text evidence="2 9">Belongs to the OXA1/ALB3/YidC family.</text>
</comment>
<keyword evidence="8 10" id="KW-0472">Membrane</keyword>
<keyword evidence="4" id="KW-0999">Mitochondrion inner membrane</keyword>
<comment type="subcellular location">
    <subcellularLocation>
        <location evidence="9">Membrane</location>
        <topology evidence="9">Multi-pass membrane protein</topology>
    </subcellularLocation>
    <subcellularLocation>
        <location evidence="1">Mitochondrion inner membrane</location>
        <topology evidence="1">Multi-pass membrane protein</topology>
    </subcellularLocation>
</comment>
<keyword evidence="5" id="KW-0809">Transit peptide</keyword>
<dbReference type="InterPro" id="IPR028055">
    <property type="entry name" value="YidC/Oxa/ALB_C"/>
</dbReference>
<sequence length="416" mass="45636">MSIAGSQILSMSLRASRGLGASRLLTCRSPNGGLVQSHSWRIQLPGLLNEPFSARCFSFGRSPPSSDFDRNQSALANASPTDMLPSWKPNGGSEFVEDVPQPIPDAYNTDLSNVAITEPGPATDVLQTVVTYAGQSSSDHIGYLESIGLAKSWIWPGDVCQHLLEYFHVYTGLPWWGTIIGASLAVRVLTFPLYLKSSDMTARAAIANPIINEMTMELLKSGQVPMGEIQKRRKEVLREHGVDTRWMLAPLLLNLFFGMGFFFGLERMAHADMPDLKTQGAYWFEDLTKKDPYLVLSVVPAILFMILFKGGGETGVQSMSPKMVKIFMALPFISILFTMNLPAAVLLNFTASSLVGAIQATVLKSPVFRRMAGLAPIVKRKPTSAESTESMRKQMQVMVDALKKAAAEEAKKNKKL</sequence>
<dbReference type="EMBL" id="KV454302">
    <property type="protein sequence ID" value="ODQ69683.1"/>
    <property type="molecule type" value="Genomic_DNA"/>
</dbReference>
<evidence type="ECO:0000313" key="13">
    <source>
        <dbReference type="Proteomes" id="UP000094385"/>
    </source>
</evidence>
<dbReference type="AlphaFoldDB" id="A0A1E3PW74"/>
<keyword evidence="3 9" id="KW-0812">Transmembrane</keyword>
<dbReference type="GO" id="GO:0032979">
    <property type="term" value="P:protein insertion into mitochondrial inner membrane from matrix"/>
    <property type="evidence" value="ECO:0007669"/>
    <property type="project" value="TreeGrafter"/>
</dbReference>
<evidence type="ECO:0000256" key="4">
    <source>
        <dbReference type="ARBA" id="ARBA00022792"/>
    </source>
</evidence>
<dbReference type="PANTHER" id="PTHR12428:SF66">
    <property type="entry name" value="MITOCHONDRIAL INNER MEMBRANE PROTEIN OXA1L"/>
    <property type="match status" value="1"/>
</dbReference>
<dbReference type="STRING" id="675824.A0A1E3PW74"/>
<reference evidence="12 13" key="1">
    <citation type="journal article" date="2016" name="Proc. Natl. Acad. Sci. U.S.A.">
        <title>Comparative genomics of biotechnologically important yeasts.</title>
        <authorList>
            <person name="Riley R."/>
            <person name="Haridas S."/>
            <person name="Wolfe K.H."/>
            <person name="Lopes M.R."/>
            <person name="Hittinger C.T."/>
            <person name="Goeker M."/>
            <person name="Salamov A.A."/>
            <person name="Wisecaver J.H."/>
            <person name="Long T.M."/>
            <person name="Calvey C.H."/>
            <person name="Aerts A.L."/>
            <person name="Barry K.W."/>
            <person name="Choi C."/>
            <person name="Clum A."/>
            <person name="Coughlan A.Y."/>
            <person name="Deshpande S."/>
            <person name="Douglass A.P."/>
            <person name="Hanson S.J."/>
            <person name="Klenk H.-P."/>
            <person name="LaButti K.M."/>
            <person name="Lapidus A."/>
            <person name="Lindquist E.A."/>
            <person name="Lipzen A.M."/>
            <person name="Meier-Kolthoff J.P."/>
            <person name="Ohm R.A."/>
            <person name="Otillar R.P."/>
            <person name="Pangilinan J.L."/>
            <person name="Peng Y."/>
            <person name="Rokas A."/>
            <person name="Rosa C.A."/>
            <person name="Scheuner C."/>
            <person name="Sibirny A.A."/>
            <person name="Slot J.C."/>
            <person name="Stielow J.B."/>
            <person name="Sun H."/>
            <person name="Kurtzman C.P."/>
            <person name="Blackwell M."/>
            <person name="Grigoriev I.V."/>
            <person name="Jeffries T.W."/>
        </authorList>
    </citation>
    <scope>NUCLEOTIDE SEQUENCE [LARGE SCALE GENOMIC DNA]</scope>
    <source>
        <strain evidence="12 13">NRRL Y-11557</strain>
    </source>
</reference>
<evidence type="ECO:0000256" key="3">
    <source>
        <dbReference type="ARBA" id="ARBA00022692"/>
    </source>
</evidence>
<feature type="transmembrane region" description="Helical" evidence="10">
    <location>
        <begin position="293"/>
        <end position="311"/>
    </location>
</feature>
<dbReference type="GO" id="GO:0032977">
    <property type="term" value="F:membrane insertase activity"/>
    <property type="evidence" value="ECO:0007669"/>
    <property type="project" value="InterPro"/>
</dbReference>
<evidence type="ECO:0000256" key="7">
    <source>
        <dbReference type="ARBA" id="ARBA00023128"/>
    </source>
</evidence>
<feature type="domain" description="Membrane insertase YidC/Oxa/ALB C-terminal" evidence="11">
    <location>
        <begin position="175"/>
        <end position="364"/>
    </location>
</feature>